<evidence type="ECO:0000256" key="1">
    <source>
        <dbReference type="SAM" id="MobiDB-lite"/>
    </source>
</evidence>
<dbReference type="PANTHER" id="PTHR33121:SF79">
    <property type="entry name" value="CYCLIC DI-GMP PHOSPHODIESTERASE PDED-RELATED"/>
    <property type="match status" value="1"/>
</dbReference>
<dbReference type="RefSeq" id="WP_196270726.1">
    <property type="nucleotide sequence ID" value="NZ_JADQDO010000002.1"/>
</dbReference>
<dbReference type="InterPro" id="IPR000160">
    <property type="entry name" value="GGDEF_dom"/>
</dbReference>
<dbReference type="SMART" id="SM00052">
    <property type="entry name" value="EAL"/>
    <property type="match status" value="1"/>
</dbReference>
<evidence type="ECO:0000313" key="4">
    <source>
        <dbReference type="EMBL" id="MBF9232727.1"/>
    </source>
</evidence>
<comment type="caution">
    <text evidence="4">The sequence shown here is derived from an EMBL/GenBank/DDBJ whole genome shotgun (WGS) entry which is preliminary data.</text>
</comment>
<dbReference type="SUPFAM" id="SSF141868">
    <property type="entry name" value="EAL domain-like"/>
    <property type="match status" value="1"/>
</dbReference>
<evidence type="ECO:0000259" key="2">
    <source>
        <dbReference type="PROSITE" id="PS50883"/>
    </source>
</evidence>
<reference evidence="4" key="1">
    <citation type="submission" date="2020-11" db="EMBL/GenBank/DDBJ databases">
        <authorList>
            <person name="Kim M.K."/>
        </authorList>
    </citation>
    <scope>NUCLEOTIDE SEQUENCE</scope>
    <source>
        <strain evidence="4">BT350</strain>
    </source>
</reference>
<dbReference type="AlphaFoldDB" id="A0A931BTW0"/>
<feature type="region of interest" description="Disordered" evidence="1">
    <location>
        <begin position="1"/>
        <end position="30"/>
    </location>
</feature>
<dbReference type="InterPro" id="IPR029787">
    <property type="entry name" value="Nucleotide_cyclase"/>
</dbReference>
<dbReference type="EMBL" id="JADQDO010000002">
    <property type="protein sequence ID" value="MBF9232727.1"/>
    <property type="molecule type" value="Genomic_DNA"/>
</dbReference>
<dbReference type="SUPFAM" id="SSF55073">
    <property type="entry name" value="Nucleotide cyclase"/>
    <property type="match status" value="1"/>
</dbReference>
<evidence type="ECO:0000259" key="3">
    <source>
        <dbReference type="PROSITE" id="PS50887"/>
    </source>
</evidence>
<evidence type="ECO:0000313" key="5">
    <source>
        <dbReference type="Proteomes" id="UP000599312"/>
    </source>
</evidence>
<name>A0A931BTW0_9HYPH</name>
<dbReference type="PROSITE" id="PS50887">
    <property type="entry name" value="GGDEF"/>
    <property type="match status" value="1"/>
</dbReference>
<dbReference type="Gene3D" id="3.20.20.450">
    <property type="entry name" value="EAL domain"/>
    <property type="match status" value="1"/>
</dbReference>
<dbReference type="InterPro" id="IPR001633">
    <property type="entry name" value="EAL_dom"/>
</dbReference>
<dbReference type="GO" id="GO:0071111">
    <property type="term" value="F:cyclic-guanylate-specific phosphodiesterase activity"/>
    <property type="evidence" value="ECO:0007669"/>
    <property type="project" value="InterPro"/>
</dbReference>
<accession>A0A931BTW0</accession>
<dbReference type="CDD" id="cd01948">
    <property type="entry name" value="EAL"/>
    <property type="match status" value="1"/>
</dbReference>
<dbReference type="InterPro" id="IPR050706">
    <property type="entry name" value="Cyclic-di-GMP_PDE-like"/>
</dbReference>
<dbReference type="Gene3D" id="3.30.450.20">
    <property type="entry name" value="PAS domain"/>
    <property type="match status" value="1"/>
</dbReference>
<feature type="domain" description="GGDEF" evidence="3">
    <location>
        <begin position="172"/>
        <end position="283"/>
    </location>
</feature>
<dbReference type="PANTHER" id="PTHR33121">
    <property type="entry name" value="CYCLIC DI-GMP PHOSPHODIESTERASE PDEF"/>
    <property type="match status" value="1"/>
</dbReference>
<organism evidence="4 5">
    <name type="scientific">Microvirga alba</name>
    <dbReference type="NCBI Taxonomy" id="2791025"/>
    <lineage>
        <taxon>Bacteria</taxon>
        <taxon>Pseudomonadati</taxon>
        <taxon>Pseudomonadota</taxon>
        <taxon>Alphaproteobacteria</taxon>
        <taxon>Hyphomicrobiales</taxon>
        <taxon>Methylobacteriaceae</taxon>
        <taxon>Microvirga</taxon>
    </lineage>
</organism>
<dbReference type="PROSITE" id="PS50883">
    <property type="entry name" value="EAL"/>
    <property type="match status" value="1"/>
</dbReference>
<dbReference type="InterPro" id="IPR035919">
    <property type="entry name" value="EAL_sf"/>
</dbReference>
<keyword evidence="5" id="KW-1185">Reference proteome</keyword>
<proteinExistence type="predicted"/>
<sequence length="546" mass="58296">MVTKRHGGAGIFTGASRTPRKRQAPTGPQSSLTALGGVAYCWDIATDTLTWGPNAAHLFGPSSHALPRTGHALSQMVEPGSGLDRRAALKPEDGPRYDTRYALRFGPDHVAMVQDAGRFQADAEGRPAFVRGLLRIDPKASAKELLPATIRARSALLERVQDEINEALRFSHTCTLIVGSFDEDAPESREDIARAVRPLMRRRDHVAILTSNRFALMLTSCPLAEAESAMKRLAGLLGAYPNLRLGAACGPEQTFEATALLRAAEQALDTAQSGADAAFLHDARKNPRTPSPASKRAPYDLIAALNDRRLVLASRPMVDAHSRHPALLQTCAAIAGPDGDVIPLNAIPALAEANLAALIDGRMLELAADHLVRHPGERLVLPIADATLHDAEWLTMLAAHLGARPGIASRLLIEVPEVALLDAAAARGRLDAMKALGIGIALGGFGTGHATCTHLQVLPIDLLKIDGVFIQSLRRSTDDRLFVSTLVDLAHHLGIATAAEWVDDEDTARLLQSLGVDYLQGAAFGEVEPIVSPQPAWRRVTANSGS</sequence>
<gene>
    <name evidence="4" type="ORF">I2H38_04965</name>
</gene>
<feature type="domain" description="EAL" evidence="2">
    <location>
        <begin position="294"/>
        <end position="541"/>
    </location>
</feature>
<protein>
    <submittedName>
        <fullName evidence="4">EAL domain-containing protein</fullName>
    </submittedName>
</protein>
<dbReference type="Pfam" id="PF00563">
    <property type="entry name" value="EAL"/>
    <property type="match status" value="1"/>
</dbReference>
<dbReference type="Proteomes" id="UP000599312">
    <property type="component" value="Unassembled WGS sequence"/>
</dbReference>